<sequence>MGYLGIDRDNEEHNIHICTTADALYEAQVSVYEIHRVLAKFWNLTCHQIEEILDIVDEARRDRRALGVDI</sequence>
<dbReference type="SMR" id="Q8NPI7"/>
<accession>Q6M4F4</accession>
<gene>
    <name evidence="1" type="ordered locus">Cgl1825</name>
</gene>
<dbReference type="STRING" id="196627.cg2046"/>
<proteinExistence type="predicted"/>
<dbReference type="HOGENOM" id="CLU_2750893_0_0_11"/>
<dbReference type="Proteomes" id="UP000000582">
    <property type="component" value="Chromosome"/>
</dbReference>
<dbReference type="KEGG" id="cgl:Cgl1825"/>
<evidence type="ECO:0000313" key="1">
    <source>
        <dbReference type="EMBL" id="BAB99218.1"/>
    </source>
</evidence>
<protein>
    <submittedName>
        <fullName evidence="1">Uncharacterized protein</fullName>
    </submittedName>
</protein>
<name>Q8NPI7_CORGL</name>
<dbReference type="EMBL" id="BA000036">
    <property type="protein sequence ID" value="BAB99218.1"/>
    <property type="molecule type" value="Genomic_DNA"/>
</dbReference>
<organism evidence="1 2">
    <name type="scientific">Corynebacterium glutamicum (strain ATCC 13032 / DSM 20300 / JCM 1318 / BCRC 11384 / CCUG 27702 / LMG 3730 / NBRC 12168 / NCIMB 10025 / NRRL B-2784 / 534)</name>
    <dbReference type="NCBI Taxonomy" id="196627"/>
    <lineage>
        <taxon>Bacteria</taxon>
        <taxon>Bacillati</taxon>
        <taxon>Actinomycetota</taxon>
        <taxon>Actinomycetes</taxon>
        <taxon>Mycobacteriales</taxon>
        <taxon>Corynebacteriaceae</taxon>
        <taxon>Corynebacterium</taxon>
    </lineage>
</organism>
<evidence type="ECO:0000313" key="2">
    <source>
        <dbReference type="Proteomes" id="UP000000582"/>
    </source>
</evidence>
<keyword evidence="2" id="KW-1185">Reference proteome</keyword>
<accession>Q8NPI7</accession>
<dbReference type="KEGG" id="cgb:cg2046"/>
<dbReference type="eggNOG" id="ENOG5031QI8">
    <property type="taxonomic scope" value="Bacteria"/>
</dbReference>
<reference evidence="2" key="1">
    <citation type="journal article" date="2003" name="Appl. Microbiol. Biotechnol.">
        <title>The Corynebacterium glutamicum genome: features and impacts on biotechnological processes.</title>
        <authorList>
            <person name="Ikeda M."/>
            <person name="Nakagawa S."/>
        </authorList>
    </citation>
    <scope>NUCLEOTIDE SEQUENCE [LARGE SCALE GENOMIC DNA]</scope>
    <source>
        <strain evidence="2">ATCC 13032 / DSM 20300 / BCRC 11384 / JCM 1318 / LMG 3730 / NCIMB 10025</strain>
    </source>
</reference>
<dbReference type="AlphaFoldDB" id="Q8NPI7"/>
<dbReference type="BioCyc" id="CORYNE:G18NG-11417-MONOMER"/>